<evidence type="ECO:0000313" key="1">
    <source>
        <dbReference type="EMBL" id="GGG27362.1"/>
    </source>
</evidence>
<dbReference type="EMBL" id="BMGS01000001">
    <property type="protein sequence ID" value="GGG27362.1"/>
    <property type="molecule type" value="Genomic_DNA"/>
</dbReference>
<accession>A0ABQ1WFL0</accession>
<dbReference type="RefSeq" id="WP_188555793.1">
    <property type="nucleotide sequence ID" value="NZ_BMGS01000001.1"/>
</dbReference>
<evidence type="ECO:0000313" key="2">
    <source>
        <dbReference type="Proteomes" id="UP000601361"/>
    </source>
</evidence>
<name>A0ABQ1WFL0_9BACT</name>
<keyword evidence="2" id="KW-1185">Reference proteome</keyword>
<reference evidence="2" key="1">
    <citation type="journal article" date="2019" name="Int. J. Syst. Evol. Microbiol.">
        <title>The Global Catalogue of Microorganisms (GCM) 10K type strain sequencing project: providing services to taxonomists for standard genome sequencing and annotation.</title>
        <authorList>
            <consortium name="The Broad Institute Genomics Platform"/>
            <consortium name="The Broad Institute Genome Sequencing Center for Infectious Disease"/>
            <person name="Wu L."/>
            <person name="Ma J."/>
        </authorList>
    </citation>
    <scope>NUCLEOTIDE SEQUENCE [LARGE SCALE GENOMIC DNA]</scope>
    <source>
        <strain evidence="2">CGMCC 1.12990</strain>
    </source>
</reference>
<dbReference type="Proteomes" id="UP000601361">
    <property type="component" value="Unassembled WGS sequence"/>
</dbReference>
<protein>
    <recommendedName>
        <fullName evidence="3">STAS/SEC14 domain-containing protein</fullName>
    </recommendedName>
</protein>
<sequence length="166" mass="19765">MEKEDAPHLTFRYNVRFSLLRFWWQQTSDTEALPHLLTRLLKAVRHYQARQLLLDLRPMPPLNPQVQQWLQTSWLPRLRQCGLQRLALLLPTNTYNMLVVESILWTSAQEHLPYEVQYFAELPAALDWLTNSEVATSDADWPCWKQQPMHLRVRRRNCPSRGLVHL</sequence>
<proteinExistence type="predicted"/>
<organism evidence="1 2">
    <name type="scientific">Hymenobacter glacieicola</name>
    <dbReference type="NCBI Taxonomy" id="1562124"/>
    <lineage>
        <taxon>Bacteria</taxon>
        <taxon>Pseudomonadati</taxon>
        <taxon>Bacteroidota</taxon>
        <taxon>Cytophagia</taxon>
        <taxon>Cytophagales</taxon>
        <taxon>Hymenobacteraceae</taxon>
        <taxon>Hymenobacter</taxon>
    </lineage>
</organism>
<comment type="caution">
    <text evidence="1">The sequence shown here is derived from an EMBL/GenBank/DDBJ whole genome shotgun (WGS) entry which is preliminary data.</text>
</comment>
<gene>
    <name evidence="1" type="ORF">GCM10011378_00190</name>
</gene>
<evidence type="ECO:0008006" key="3">
    <source>
        <dbReference type="Google" id="ProtNLM"/>
    </source>
</evidence>